<name>A0A8S2DWR7_9BILA</name>
<comment type="caution">
    <text evidence="2">The sequence shown here is derived from an EMBL/GenBank/DDBJ whole genome shotgun (WGS) entry which is preliminary data.</text>
</comment>
<reference evidence="2" key="1">
    <citation type="submission" date="2021-02" db="EMBL/GenBank/DDBJ databases">
        <authorList>
            <person name="Nowell W R."/>
        </authorList>
    </citation>
    <scope>NUCLEOTIDE SEQUENCE</scope>
</reference>
<gene>
    <name evidence="2" type="ORF">OVA965_LOCUS17056</name>
    <name evidence="3" type="ORF">TMI583_LOCUS17068</name>
</gene>
<dbReference type="SMART" id="SM00028">
    <property type="entry name" value="TPR"/>
    <property type="match status" value="2"/>
</dbReference>
<evidence type="ECO:0008006" key="5">
    <source>
        <dbReference type="Google" id="ProtNLM"/>
    </source>
</evidence>
<evidence type="ECO:0000313" key="3">
    <source>
        <dbReference type="EMBL" id="CAF3820012.1"/>
    </source>
</evidence>
<accession>A0A8S2DWR7</accession>
<evidence type="ECO:0000313" key="4">
    <source>
        <dbReference type="Proteomes" id="UP000677228"/>
    </source>
</evidence>
<proteinExistence type="predicted"/>
<feature type="repeat" description="TPR" evidence="1">
    <location>
        <begin position="179"/>
        <end position="212"/>
    </location>
</feature>
<dbReference type="AlphaFoldDB" id="A0A8S2DWR7"/>
<evidence type="ECO:0000256" key="1">
    <source>
        <dbReference type="PROSITE-ProRule" id="PRU00339"/>
    </source>
</evidence>
<dbReference type="InterPro" id="IPR011990">
    <property type="entry name" value="TPR-like_helical_dom_sf"/>
</dbReference>
<dbReference type="EMBL" id="CAJOBA010008095">
    <property type="protein sequence ID" value="CAF3820012.1"/>
    <property type="molecule type" value="Genomic_DNA"/>
</dbReference>
<organism evidence="2 4">
    <name type="scientific">Didymodactylos carnosus</name>
    <dbReference type="NCBI Taxonomy" id="1234261"/>
    <lineage>
        <taxon>Eukaryota</taxon>
        <taxon>Metazoa</taxon>
        <taxon>Spiralia</taxon>
        <taxon>Gnathifera</taxon>
        <taxon>Rotifera</taxon>
        <taxon>Eurotatoria</taxon>
        <taxon>Bdelloidea</taxon>
        <taxon>Philodinida</taxon>
        <taxon>Philodinidae</taxon>
        <taxon>Didymodactylos</taxon>
    </lineage>
</organism>
<dbReference type="SUPFAM" id="SSF48452">
    <property type="entry name" value="TPR-like"/>
    <property type="match status" value="1"/>
</dbReference>
<dbReference type="EMBL" id="CAJNOK010008080">
    <property type="protein sequence ID" value="CAF1053462.1"/>
    <property type="molecule type" value="Genomic_DNA"/>
</dbReference>
<sequence>MLFKYRFIIYNLFKQLNSSASTIVYRGQAMLLENSIYFKEGSRFTINTFLLAAVNKQTALTNAKQAAERHHRDLQQIVFIIHLDNQRNNNLYTYITNTEYALISTGSKFNQMTATYLLYQGMFERLIQCYQLILIEKPINEKYIHYDLTDVYYKVGKYLNALEQYQLASPFCIKTNDYVITYTYLGRIYTRLEDFDRANYYLKKALNLFEQRDAAADRLSALAMGKMFDFLGVLNFKQNPADFLTTSVYFIMAELIWFDLSISHLLSAETHNHIATMYLYQKNYSSAIKMINIALDNLKSTRTTIRSKIQEHRLRFE</sequence>
<dbReference type="Proteomes" id="UP000682733">
    <property type="component" value="Unassembled WGS sequence"/>
</dbReference>
<dbReference type="Proteomes" id="UP000677228">
    <property type="component" value="Unassembled WGS sequence"/>
</dbReference>
<dbReference type="Pfam" id="PF13424">
    <property type="entry name" value="TPR_12"/>
    <property type="match status" value="1"/>
</dbReference>
<protein>
    <recommendedName>
        <fullName evidence="5">Tetratricopeptide repeat protein</fullName>
    </recommendedName>
</protein>
<dbReference type="InterPro" id="IPR019734">
    <property type="entry name" value="TPR_rpt"/>
</dbReference>
<evidence type="ECO:0000313" key="2">
    <source>
        <dbReference type="EMBL" id="CAF1053462.1"/>
    </source>
</evidence>
<dbReference type="Gene3D" id="1.25.40.10">
    <property type="entry name" value="Tetratricopeptide repeat domain"/>
    <property type="match status" value="1"/>
</dbReference>
<keyword evidence="1" id="KW-0802">TPR repeat</keyword>
<dbReference type="PROSITE" id="PS50005">
    <property type="entry name" value="TPR"/>
    <property type="match status" value="1"/>
</dbReference>